<feature type="region of interest" description="Disordered" evidence="1">
    <location>
        <begin position="280"/>
        <end position="299"/>
    </location>
</feature>
<protein>
    <submittedName>
        <fullName evidence="3">Uncharacterized protein</fullName>
    </submittedName>
</protein>
<proteinExistence type="predicted"/>
<dbReference type="EMBL" id="JBFWIC010000056">
    <property type="protein sequence ID" value="MEZ0476856.1"/>
    <property type="molecule type" value="Genomic_DNA"/>
</dbReference>
<accession>A0ABV4HYJ0</accession>
<evidence type="ECO:0000256" key="2">
    <source>
        <dbReference type="SAM" id="SignalP"/>
    </source>
</evidence>
<evidence type="ECO:0000313" key="3">
    <source>
        <dbReference type="EMBL" id="MEZ0476856.1"/>
    </source>
</evidence>
<keyword evidence="4" id="KW-1185">Reference proteome</keyword>
<sequence length="299" mass="32176">MSATVRLLLLAAALACAAIACKREPPAAAAPATAARPVDAVRLPARHLHDDDLVAFARAAVPPGLYTRLQAAWKNGSRWPLDELPLHEQLPNLLATLAEEGSEARLRQTFRSQFAGADGELRGAMETLSLFAMHYVQNDETLDEDERERRMQLIEALGRWGLDAPLADPARADAAIAGLAAAARATGLHDEEAFAAAGMEDTLRRLSPFLAEVKRVLADYGLDVDASLSGADIGLERQTGDSALLRVRYEVAGHPVDTRIGVERHDGRWYRSDYLRHAEASAGTPASRAPPQAPQADGT</sequence>
<comment type="caution">
    <text evidence="3">The sequence shown here is derived from an EMBL/GenBank/DDBJ whole genome shotgun (WGS) entry which is preliminary data.</text>
</comment>
<feature type="compositionally biased region" description="Low complexity" evidence="1">
    <location>
        <begin position="285"/>
        <end position="299"/>
    </location>
</feature>
<gene>
    <name evidence="3" type="ORF">AB6713_19960</name>
</gene>
<reference evidence="3 4" key="1">
    <citation type="submission" date="2024-07" db="EMBL/GenBank/DDBJ databases">
        <title>Luteimonas salilacus sp. nov., isolated from the shore soil of Salt Lake in Tibet of China.</title>
        <authorList>
            <person name="Zhang X."/>
            <person name="Li A."/>
        </authorList>
    </citation>
    <scope>NUCLEOTIDE SEQUENCE [LARGE SCALE GENOMIC DNA]</scope>
    <source>
        <strain evidence="3 4">B3-2-R+30</strain>
    </source>
</reference>
<dbReference type="Proteomes" id="UP001566331">
    <property type="component" value="Unassembled WGS sequence"/>
</dbReference>
<name>A0ABV4HYJ0_9GAMM</name>
<feature type="chain" id="PRO_5045060725" evidence="2">
    <location>
        <begin position="18"/>
        <end position="299"/>
    </location>
</feature>
<dbReference type="RefSeq" id="WP_370565360.1">
    <property type="nucleotide sequence ID" value="NZ_JBFWIB010000016.1"/>
</dbReference>
<evidence type="ECO:0000313" key="4">
    <source>
        <dbReference type="Proteomes" id="UP001566331"/>
    </source>
</evidence>
<dbReference type="PROSITE" id="PS51257">
    <property type="entry name" value="PROKAR_LIPOPROTEIN"/>
    <property type="match status" value="1"/>
</dbReference>
<evidence type="ECO:0000256" key="1">
    <source>
        <dbReference type="SAM" id="MobiDB-lite"/>
    </source>
</evidence>
<keyword evidence="2" id="KW-0732">Signal</keyword>
<feature type="signal peptide" evidence="2">
    <location>
        <begin position="1"/>
        <end position="17"/>
    </location>
</feature>
<organism evidence="3 4">
    <name type="scientific">Luteimonas salinilitoris</name>
    <dbReference type="NCBI Taxonomy" id="3237697"/>
    <lineage>
        <taxon>Bacteria</taxon>
        <taxon>Pseudomonadati</taxon>
        <taxon>Pseudomonadota</taxon>
        <taxon>Gammaproteobacteria</taxon>
        <taxon>Lysobacterales</taxon>
        <taxon>Lysobacteraceae</taxon>
        <taxon>Luteimonas</taxon>
    </lineage>
</organism>